<sequence>NKPVTIKEDLKDKLQIVQCNDNHWIAASNIKYDADCDVAIYDFIYCALNVEAETVKCILFEVGKQKSKIKVMDCQKQSGGMDCGLLAVAFITSIAHGQEPVKLQYLQDEMRNH</sequence>
<dbReference type="SUPFAM" id="SSF54001">
    <property type="entry name" value="Cysteine proteinases"/>
    <property type="match status" value="1"/>
</dbReference>
<dbReference type="EnsemblMetazoa" id="Aqu2.1.40575_001">
    <property type="protein sequence ID" value="Aqu2.1.40575_001"/>
    <property type="gene ID" value="Aqu2.1.40575"/>
</dbReference>
<dbReference type="PANTHER" id="PTHR34718:SF2">
    <property type="entry name" value="PHD-TYPE DOMAIN-CONTAINING PROTEIN"/>
    <property type="match status" value="1"/>
</dbReference>
<dbReference type="InterPro" id="IPR038765">
    <property type="entry name" value="Papain-like_cys_pep_sf"/>
</dbReference>
<organism evidence="1">
    <name type="scientific">Amphimedon queenslandica</name>
    <name type="common">Sponge</name>
    <dbReference type="NCBI Taxonomy" id="400682"/>
    <lineage>
        <taxon>Eukaryota</taxon>
        <taxon>Metazoa</taxon>
        <taxon>Porifera</taxon>
        <taxon>Demospongiae</taxon>
        <taxon>Heteroscleromorpha</taxon>
        <taxon>Haplosclerida</taxon>
        <taxon>Niphatidae</taxon>
        <taxon>Amphimedon</taxon>
    </lineage>
</organism>
<reference evidence="1" key="1">
    <citation type="submission" date="2017-05" db="UniProtKB">
        <authorList>
            <consortium name="EnsemblMetazoa"/>
        </authorList>
    </citation>
    <scope>IDENTIFICATION</scope>
</reference>
<evidence type="ECO:0008006" key="2">
    <source>
        <dbReference type="Google" id="ProtNLM"/>
    </source>
</evidence>
<proteinExistence type="predicted"/>
<dbReference type="InParanoid" id="A0A1X7VL70"/>
<protein>
    <recommendedName>
        <fullName evidence="2">Ubiquitin-like protease family profile domain-containing protein</fullName>
    </recommendedName>
</protein>
<dbReference type="Gene3D" id="3.40.395.10">
    <property type="entry name" value="Adenoviral Proteinase, Chain A"/>
    <property type="match status" value="1"/>
</dbReference>
<dbReference type="AlphaFoldDB" id="A0A1X7VL70"/>
<dbReference type="PANTHER" id="PTHR34718">
    <property type="entry name" value="PHD-TYPE DOMAIN-CONTAINING PROTEIN"/>
    <property type="match status" value="1"/>
</dbReference>
<evidence type="ECO:0000313" key="1">
    <source>
        <dbReference type="EnsemblMetazoa" id="Aqu2.1.40575_001"/>
    </source>
</evidence>
<accession>A0A1X7VL70</accession>
<name>A0A1X7VL70_AMPQE</name>